<keyword evidence="4 5" id="KW-0342">GTP-binding</keyword>
<gene>
    <name evidence="5" type="primary">fbiD</name>
    <name evidence="7" type="ORF">FHU37_003522</name>
</gene>
<comment type="function">
    <text evidence="5">Guanylyltransferase that catalyzes the activation of phosphoenolpyruvate (PEP) as enolpyruvoyl-2-diphospho-5'-guanosine, via the condensation of PEP with GTP. It is involved in the biosynthesis of coenzyme F420, a hydride carrier cofactor.</text>
</comment>
<dbReference type="EMBL" id="JACBZD010000001">
    <property type="protein sequence ID" value="NYI06579.1"/>
    <property type="molecule type" value="Genomic_DNA"/>
</dbReference>
<keyword evidence="3 5" id="KW-0547">Nucleotide-binding</keyword>
<dbReference type="GO" id="GO:0052645">
    <property type="term" value="P:F420-0 metabolic process"/>
    <property type="evidence" value="ECO:0007669"/>
    <property type="project" value="UniProtKB-UniRule"/>
</dbReference>
<evidence type="ECO:0000256" key="4">
    <source>
        <dbReference type="ARBA" id="ARBA00023134"/>
    </source>
</evidence>
<evidence type="ECO:0000256" key="1">
    <source>
        <dbReference type="ARBA" id="ARBA00022679"/>
    </source>
</evidence>
<feature type="region of interest" description="Disordered" evidence="6">
    <location>
        <begin position="112"/>
        <end position="143"/>
    </location>
</feature>
<dbReference type="GO" id="GO:0005525">
    <property type="term" value="F:GTP binding"/>
    <property type="evidence" value="ECO:0007669"/>
    <property type="project" value="UniProtKB-KW"/>
</dbReference>
<reference evidence="7 8" key="1">
    <citation type="submission" date="2020-07" db="EMBL/GenBank/DDBJ databases">
        <title>Sequencing the genomes of 1000 actinobacteria strains.</title>
        <authorList>
            <person name="Klenk H.-P."/>
        </authorList>
    </citation>
    <scope>NUCLEOTIDE SEQUENCE [LARGE SCALE GENOMIC DNA]</scope>
    <source>
        <strain evidence="7 8">DSM 42178</strain>
    </source>
</reference>
<keyword evidence="2 5" id="KW-0548">Nucleotidyltransferase</keyword>
<dbReference type="Proteomes" id="UP000567795">
    <property type="component" value="Unassembled WGS sequence"/>
</dbReference>
<feature type="binding site" evidence="5">
    <location>
        <position position="189"/>
    </location>
    <ligand>
        <name>phosphoenolpyruvate</name>
        <dbReference type="ChEBI" id="CHEBI:58702"/>
    </ligand>
</feature>
<protein>
    <recommendedName>
        <fullName evidence="5">Phosphoenolpyruvate guanylyltransferase</fullName>
        <shortName evidence="5">PEP guanylyltransferase</shortName>
        <ecNumber evidence="5">2.7.7.105</ecNumber>
    </recommendedName>
</protein>
<dbReference type="SUPFAM" id="SSF53448">
    <property type="entry name" value="Nucleotide-diphospho-sugar transferases"/>
    <property type="match status" value="2"/>
</dbReference>
<feature type="binding site" evidence="5">
    <location>
        <position position="208"/>
    </location>
    <ligand>
        <name>phosphoenolpyruvate</name>
        <dbReference type="ChEBI" id="CHEBI:58702"/>
    </ligand>
</feature>
<name>A0A852ZWI9_9ACTN</name>
<feature type="region of interest" description="Disordered" evidence="6">
    <location>
        <begin position="242"/>
        <end position="305"/>
    </location>
</feature>
<dbReference type="GO" id="GO:0043814">
    <property type="term" value="F:phospholactate guanylyltransferase activity"/>
    <property type="evidence" value="ECO:0007669"/>
    <property type="project" value="InterPro"/>
</dbReference>
<feature type="compositionally biased region" description="Pro residues" evidence="6">
    <location>
        <begin position="281"/>
        <end position="295"/>
    </location>
</feature>
<dbReference type="RefSeq" id="WP_312892656.1">
    <property type="nucleotide sequence ID" value="NZ_JACBZD010000001.1"/>
</dbReference>
<dbReference type="UniPathway" id="UPA00071"/>
<dbReference type="EC" id="2.7.7.105" evidence="5"/>
<accession>A0A852ZWI9</accession>
<keyword evidence="1 5" id="KW-0808">Transferase</keyword>
<sequence length="305" mass="30531">MPTPDSDNPSAPARWHLVVPLKPLEVAKSRLGRRPYDVLRPRLALAFALDTVAAALACPAVAGVLVVTDDEVAGAALRGLGAEVVPDLPAAGLNAAVRHGEALWRARLGRRPAGGATAAGQPTALPRDRSAAGATAGTAPPGGARPAAAWVAALSADLAALRAEELGRALALAAGHPRAFLADREGSGTTLLTAGPGRWLEPRFGTGSRALHEASGAVPLPVAGLDSVRRDVDTPDDLEQARRLGLGPRTAALLRDDPAPGSPGGARGRPHGGPRAGSPTGPGPGPERAPGPASGPPAAWSPGTP</sequence>
<evidence type="ECO:0000256" key="2">
    <source>
        <dbReference type="ARBA" id="ARBA00022695"/>
    </source>
</evidence>
<comment type="caution">
    <text evidence="7">The sequence shown here is derived from an EMBL/GenBank/DDBJ whole genome shotgun (WGS) entry which is preliminary data.</text>
</comment>
<evidence type="ECO:0000256" key="3">
    <source>
        <dbReference type="ARBA" id="ARBA00022741"/>
    </source>
</evidence>
<evidence type="ECO:0000313" key="7">
    <source>
        <dbReference type="EMBL" id="NYI06579.1"/>
    </source>
</evidence>
<feature type="binding site" evidence="5">
    <location>
        <position position="205"/>
    </location>
    <ligand>
        <name>phosphoenolpyruvate</name>
        <dbReference type="ChEBI" id="CHEBI:58702"/>
    </ligand>
</feature>
<dbReference type="HAMAP" id="MF_02114">
    <property type="entry name" value="CofC"/>
    <property type="match status" value="1"/>
</dbReference>
<dbReference type="InterPro" id="IPR002835">
    <property type="entry name" value="CofC"/>
</dbReference>
<dbReference type="Gene3D" id="3.90.550.10">
    <property type="entry name" value="Spore Coat Polysaccharide Biosynthesis Protein SpsA, Chain A"/>
    <property type="match status" value="1"/>
</dbReference>
<dbReference type="AlphaFoldDB" id="A0A852ZWI9"/>
<dbReference type="InterPro" id="IPR029044">
    <property type="entry name" value="Nucleotide-diphossugar_trans"/>
</dbReference>
<dbReference type="PANTHER" id="PTHR40392">
    <property type="entry name" value="2-PHOSPHO-L-LACTATE GUANYLYLTRANSFERASE"/>
    <property type="match status" value="1"/>
</dbReference>
<keyword evidence="8" id="KW-1185">Reference proteome</keyword>
<organism evidence="7 8">
    <name type="scientific">Allostreptomyces psammosilenae</name>
    <dbReference type="NCBI Taxonomy" id="1892865"/>
    <lineage>
        <taxon>Bacteria</taxon>
        <taxon>Bacillati</taxon>
        <taxon>Actinomycetota</taxon>
        <taxon>Actinomycetes</taxon>
        <taxon>Kitasatosporales</taxon>
        <taxon>Streptomycetaceae</taxon>
        <taxon>Allostreptomyces</taxon>
    </lineage>
</organism>
<evidence type="ECO:0000313" key="8">
    <source>
        <dbReference type="Proteomes" id="UP000567795"/>
    </source>
</evidence>
<evidence type="ECO:0000256" key="6">
    <source>
        <dbReference type="SAM" id="MobiDB-lite"/>
    </source>
</evidence>
<comment type="similarity">
    <text evidence="5">Belongs to the CofC family.</text>
</comment>
<feature type="compositionally biased region" description="Low complexity" evidence="6">
    <location>
        <begin position="296"/>
        <end position="305"/>
    </location>
</feature>
<dbReference type="PANTHER" id="PTHR40392:SF1">
    <property type="entry name" value="2-PHOSPHO-L-LACTATE GUANYLYLTRANSFERASE"/>
    <property type="match status" value="1"/>
</dbReference>
<comment type="catalytic activity">
    <reaction evidence="5">
        <text>phosphoenolpyruvate + GTP + H(+) = enolpyruvoyl-2-diphospho-5'-guanosine + diphosphate</text>
        <dbReference type="Rhea" id="RHEA:30519"/>
        <dbReference type="ChEBI" id="CHEBI:15378"/>
        <dbReference type="ChEBI" id="CHEBI:33019"/>
        <dbReference type="ChEBI" id="CHEBI:37565"/>
        <dbReference type="ChEBI" id="CHEBI:58702"/>
        <dbReference type="ChEBI" id="CHEBI:143701"/>
        <dbReference type="EC" id="2.7.7.105"/>
    </reaction>
</comment>
<proteinExistence type="inferred from homology"/>
<comment type="pathway">
    <text evidence="5">Cofactor biosynthesis; coenzyme F420 biosynthesis.</text>
</comment>
<evidence type="ECO:0000256" key="5">
    <source>
        <dbReference type="HAMAP-Rule" id="MF_02114"/>
    </source>
</evidence>